<dbReference type="Gene3D" id="3.40.50.1820">
    <property type="entry name" value="alpha/beta hydrolase"/>
    <property type="match status" value="1"/>
</dbReference>
<dbReference type="InterPro" id="IPR003140">
    <property type="entry name" value="PLipase/COase/thioEstase"/>
</dbReference>
<evidence type="ECO:0000313" key="2">
    <source>
        <dbReference type="EMBL" id="RSU15103.1"/>
    </source>
</evidence>
<reference evidence="2 3" key="1">
    <citation type="submission" date="2017-05" db="EMBL/GenBank/DDBJ databases">
        <title>Vagococcus spp. assemblies.</title>
        <authorList>
            <person name="Gulvik C.A."/>
        </authorList>
    </citation>
    <scope>NUCLEOTIDE SEQUENCE [LARGE SCALE GENOMIC DNA]</scope>
    <source>
        <strain evidence="2 3">CCUG 51432</strain>
    </source>
</reference>
<protein>
    <recommendedName>
        <fullName evidence="1">Phospholipase/carboxylesterase/thioesterase domain-containing protein</fullName>
    </recommendedName>
</protein>
<gene>
    <name evidence="2" type="ORF">CBF29_01870</name>
</gene>
<evidence type="ECO:0000259" key="1">
    <source>
        <dbReference type="Pfam" id="PF02230"/>
    </source>
</evidence>
<feature type="domain" description="Phospholipase/carboxylesterase/thioesterase" evidence="1">
    <location>
        <begin position="4"/>
        <end position="198"/>
    </location>
</feature>
<dbReference type="AlphaFoldDB" id="A0A430B465"/>
<keyword evidence="3" id="KW-1185">Reference proteome</keyword>
<name>A0A430B465_9ENTE</name>
<dbReference type="SUPFAM" id="SSF53474">
    <property type="entry name" value="alpha/beta-Hydrolases"/>
    <property type="match status" value="1"/>
</dbReference>
<dbReference type="GO" id="GO:0016787">
    <property type="term" value="F:hydrolase activity"/>
    <property type="evidence" value="ECO:0007669"/>
    <property type="project" value="InterPro"/>
</dbReference>
<dbReference type="RefSeq" id="WP_126806698.1">
    <property type="nucleotide sequence ID" value="NZ_NGKA01000002.1"/>
</dbReference>
<dbReference type="OrthoDB" id="9796570at2"/>
<comment type="caution">
    <text evidence="2">The sequence shown here is derived from an EMBL/GenBank/DDBJ whole genome shotgun (WGS) entry which is preliminary data.</text>
</comment>
<dbReference type="Pfam" id="PF02230">
    <property type="entry name" value="Abhydrolase_2"/>
    <property type="match status" value="1"/>
</dbReference>
<dbReference type="InterPro" id="IPR029058">
    <property type="entry name" value="AB_hydrolase_fold"/>
</dbReference>
<sequence length="201" mass="22643">MEHIFIKKASDQPVLVLLHGTGGDEHSLVQIAEHLLPEASILSLRGRVSENGMNRFFKRRAEGDFDLASLEEETDYLHGEIKTLAQEYSLEISKMILLGYSNGANIGAHLLLTRETPLKFGLFFHVMSLRELEKVQANEHQRVWLSHGTMDPLVTEENYSLLLDYFRSGGSQVTDFSLPVGHGLHSKEIESAQKWLNSLEG</sequence>
<proteinExistence type="predicted"/>
<dbReference type="EMBL" id="NGKA01000002">
    <property type="protein sequence ID" value="RSU15103.1"/>
    <property type="molecule type" value="Genomic_DNA"/>
</dbReference>
<organism evidence="2 3">
    <name type="scientific">Vagococcus elongatus</name>
    <dbReference type="NCBI Taxonomy" id="180344"/>
    <lineage>
        <taxon>Bacteria</taxon>
        <taxon>Bacillati</taxon>
        <taxon>Bacillota</taxon>
        <taxon>Bacilli</taxon>
        <taxon>Lactobacillales</taxon>
        <taxon>Enterococcaceae</taxon>
        <taxon>Vagococcus</taxon>
    </lineage>
</organism>
<evidence type="ECO:0000313" key="3">
    <source>
        <dbReference type="Proteomes" id="UP000287605"/>
    </source>
</evidence>
<dbReference type="Proteomes" id="UP000287605">
    <property type="component" value="Unassembled WGS sequence"/>
</dbReference>
<accession>A0A430B465</accession>